<dbReference type="GO" id="GO:0005615">
    <property type="term" value="C:extracellular space"/>
    <property type="evidence" value="ECO:0007669"/>
    <property type="project" value="TreeGrafter"/>
</dbReference>
<comment type="caution">
    <text evidence="2">The sequence shown here is derived from an EMBL/GenBank/DDBJ whole genome shotgun (WGS) entry which is preliminary data.</text>
</comment>
<protein>
    <recommendedName>
        <fullName evidence="1">Fibrinogen C-terminal domain-containing protein</fullName>
    </recommendedName>
</protein>
<evidence type="ECO:0000313" key="2">
    <source>
        <dbReference type="EMBL" id="KAK3766484.1"/>
    </source>
</evidence>
<dbReference type="InterPro" id="IPR014716">
    <property type="entry name" value="Fibrinogen_a/b/g_C_1"/>
</dbReference>
<organism evidence="2 3">
    <name type="scientific">Elysia crispata</name>
    <name type="common">lettuce slug</name>
    <dbReference type="NCBI Taxonomy" id="231223"/>
    <lineage>
        <taxon>Eukaryota</taxon>
        <taxon>Metazoa</taxon>
        <taxon>Spiralia</taxon>
        <taxon>Lophotrochozoa</taxon>
        <taxon>Mollusca</taxon>
        <taxon>Gastropoda</taxon>
        <taxon>Heterobranchia</taxon>
        <taxon>Euthyneura</taxon>
        <taxon>Panpulmonata</taxon>
        <taxon>Sacoglossa</taxon>
        <taxon>Placobranchoidea</taxon>
        <taxon>Plakobranchidae</taxon>
        <taxon>Elysia</taxon>
    </lineage>
</organism>
<evidence type="ECO:0000313" key="3">
    <source>
        <dbReference type="Proteomes" id="UP001283361"/>
    </source>
</evidence>
<dbReference type="PANTHER" id="PTHR19143">
    <property type="entry name" value="FIBRINOGEN/TENASCIN/ANGIOPOEITIN"/>
    <property type="match status" value="1"/>
</dbReference>
<dbReference type="Proteomes" id="UP001283361">
    <property type="component" value="Unassembled WGS sequence"/>
</dbReference>
<dbReference type="InterPro" id="IPR002181">
    <property type="entry name" value="Fibrinogen_a/b/g_C_dom"/>
</dbReference>
<dbReference type="InterPro" id="IPR036056">
    <property type="entry name" value="Fibrinogen-like_C"/>
</dbReference>
<accession>A0AAE1DD99</accession>
<reference evidence="2" key="1">
    <citation type="journal article" date="2023" name="G3 (Bethesda)">
        <title>A reference genome for the long-term kleptoplast-retaining sea slug Elysia crispata morphotype clarki.</title>
        <authorList>
            <person name="Eastman K.E."/>
            <person name="Pendleton A.L."/>
            <person name="Shaikh M.A."/>
            <person name="Suttiyut T."/>
            <person name="Ogas R."/>
            <person name="Tomko P."/>
            <person name="Gavelis G."/>
            <person name="Widhalm J.R."/>
            <person name="Wisecaver J.H."/>
        </authorList>
    </citation>
    <scope>NUCLEOTIDE SEQUENCE</scope>
    <source>
        <strain evidence="2">ECLA1</strain>
    </source>
</reference>
<feature type="domain" description="Fibrinogen C-terminal" evidence="1">
    <location>
        <begin position="341"/>
        <end position="558"/>
    </location>
</feature>
<name>A0AAE1DD99_9GAST</name>
<dbReference type="InterPro" id="IPR050373">
    <property type="entry name" value="Fibrinogen_C-term_domain"/>
</dbReference>
<dbReference type="Gene3D" id="3.90.215.10">
    <property type="entry name" value="Gamma Fibrinogen, chain A, domain 1"/>
    <property type="match status" value="1"/>
</dbReference>
<dbReference type="PANTHER" id="PTHR19143:SF458">
    <property type="entry name" value="FIBRINOGEN C-TERMINAL DOMAIN-CONTAINING PROTEIN-RELATED"/>
    <property type="match status" value="1"/>
</dbReference>
<dbReference type="Pfam" id="PF00147">
    <property type="entry name" value="Fibrinogen_C"/>
    <property type="match status" value="1"/>
</dbReference>
<proteinExistence type="predicted"/>
<evidence type="ECO:0000259" key="1">
    <source>
        <dbReference type="PROSITE" id="PS51406"/>
    </source>
</evidence>
<dbReference type="PROSITE" id="PS51406">
    <property type="entry name" value="FIBRINOGEN_C_2"/>
    <property type="match status" value="1"/>
</dbReference>
<keyword evidence="3" id="KW-1185">Reference proteome</keyword>
<gene>
    <name evidence="2" type="ORF">RRG08_059302</name>
</gene>
<dbReference type="CDD" id="cd00087">
    <property type="entry name" value="FReD"/>
    <property type="match status" value="1"/>
</dbReference>
<dbReference type="EMBL" id="JAWDGP010004222">
    <property type="protein sequence ID" value="KAK3766484.1"/>
    <property type="molecule type" value="Genomic_DNA"/>
</dbReference>
<sequence>MELTLSRNLPGSRLSCGVLICRERNLSSMGEGPRAILNMTLFKKTTAGPVTIGGSNDGQLKLLASVSSTQPNLEQVYDGMKLYGVLNNGQATLRLELSKQADCLAEYICELQVVNAKGKQMLTSSRLVQHPDQGIFNAQDLSLTSSLLMRLTSVIEQMDVKLAVMDDRSLDLKKDLIDTRTNLEKTLQSTEDKLCQLDSKLSAIDSYAIQEKVLKEMKTQIDTQFDKVLASTERTDDILNKTAKLFTTLRSNNKKFQSNTMENYQSFFGNVTRSMVEMFTRNQNQTDRMKGNFISFKNDVDLSWARLQSNANESLFKTLTVLQNIISKFNSTLDSNMKYALTDFFMPEGCKKNTPALLHPVSFPYLAIFKSEFPLDTPILCDTTTEGGGWIVIQRRSTGTVDFNRDWASYREGFGTLDNDFWLGNEKIHIITSSGVYELRVELKYQGESKFALYDRFALADEDKNYTITVGSYSGTAGDSLTYHNGHPFNTFDRDNDSGSGNCAEKYTGAWWYANIADCGYSDLNGKWGDSGWKGLNWNSLTGNNSVTFSEMKIRRVIG</sequence>
<dbReference type="SMART" id="SM00186">
    <property type="entry name" value="FBG"/>
    <property type="match status" value="1"/>
</dbReference>
<dbReference type="SUPFAM" id="SSF56496">
    <property type="entry name" value="Fibrinogen C-terminal domain-like"/>
    <property type="match status" value="1"/>
</dbReference>
<dbReference type="AlphaFoldDB" id="A0AAE1DD99"/>